<dbReference type="SUPFAM" id="SSF52490">
    <property type="entry name" value="Tubulin nucleotide-binding domain-like"/>
    <property type="match status" value="1"/>
</dbReference>
<evidence type="ECO:0000256" key="4">
    <source>
        <dbReference type="ARBA" id="ARBA00014097"/>
    </source>
</evidence>
<name>A0A3A2ZQ38_9EURO</name>
<evidence type="ECO:0000313" key="9">
    <source>
        <dbReference type="EMBL" id="RJE24393.1"/>
    </source>
</evidence>
<dbReference type="Proteomes" id="UP000266188">
    <property type="component" value="Unassembled WGS sequence"/>
</dbReference>
<dbReference type="GO" id="GO:0007005">
    <property type="term" value="P:mitochondrion organization"/>
    <property type="evidence" value="ECO:0007669"/>
    <property type="project" value="InterPro"/>
</dbReference>
<reference evidence="10" key="1">
    <citation type="submission" date="2017-02" db="EMBL/GenBank/DDBJ databases">
        <authorList>
            <person name="Tafer H."/>
            <person name="Lopandic K."/>
        </authorList>
    </citation>
    <scope>NUCLEOTIDE SEQUENCE [LARGE SCALE GENOMIC DNA]</scope>
    <source>
        <strain evidence="10">CBS 366.77</strain>
    </source>
</reference>
<dbReference type="Pfam" id="PF14881">
    <property type="entry name" value="Tubulin_3"/>
    <property type="match status" value="1"/>
</dbReference>
<evidence type="ECO:0000256" key="2">
    <source>
        <dbReference type="ARBA" id="ARBA00004173"/>
    </source>
</evidence>
<gene>
    <name evidence="9" type="ORF">PHISCL_03247</name>
</gene>
<dbReference type="STRING" id="2070753.A0A3A2ZQ38"/>
<organism evidence="9 10">
    <name type="scientific">Aspergillus sclerotialis</name>
    <dbReference type="NCBI Taxonomy" id="2070753"/>
    <lineage>
        <taxon>Eukaryota</taxon>
        <taxon>Fungi</taxon>
        <taxon>Dikarya</taxon>
        <taxon>Ascomycota</taxon>
        <taxon>Pezizomycotina</taxon>
        <taxon>Eurotiomycetes</taxon>
        <taxon>Eurotiomycetidae</taxon>
        <taxon>Eurotiales</taxon>
        <taxon>Aspergillaceae</taxon>
        <taxon>Aspergillus</taxon>
        <taxon>Aspergillus subgen. Polypaecilum</taxon>
    </lineage>
</organism>
<evidence type="ECO:0000256" key="6">
    <source>
        <dbReference type="ARBA" id="ARBA00023128"/>
    </source>
</evidence>
<dbReference type="GO" id="GO:0005739">
    <property type="term" value="C:mitochondrion"/>
    <property type="evidence" value="ECO:0007669"/>
    <property type="project" value="UniProtKB-SubCell"/>
</dbReference>
<evidence type="ECO:0000259" key="7">
    <source>
        <dbReference type="Pfam" id="PF10644"/>
    </source>
</evidence>
<dbReference type="OrthoDB" id="271881at2759"/>
<evidence type="ECO:0000256" key="5">
    <source>
        <dbReference type="ARBA" id="ARBA00022030"/>
    </source>
</evidence>
<evidence type="ECO:0000256" key="3">
    <source>
        <dbReference type="ARBA" id="ARBA00008507"/>
    </source>
</evidence>
<dbReference type="PANTHER" id="PTHR13391">
    <property type="entry name" value="MITOCHONDRIAL DISTRIBUTION REGULATOR MISATO"/>
    <property type="match status" value="1"/>
</dbReference>
<evidence type="ECO:0000259" key="8">
    <source>
        <dbReference type="Pfam" id="PF14881"/>
    </source>
</evidence>
<dbReference type="AlphaFoldDB" id="A0A3A2ZQ38"/>
<dbReference type="InterPro" id="IPR049942">
    <property type="entry name" value="DML1/Misato"/>
</dbReference>
<feature type="domain" description="DML1/Misato tubulin" evidence="8">
    <location>
        <begin position="119"/>
        <end position="303"/>
    </location>
</feature>
<dbReference type="PANTHER" id="PTHR13391:SF0">
    <property type="entry name" value="PROTEIN MISATO HOMOLOG 1"/>
    <property type="match status" value="1"/>
</dbReference>
<proteinExistence type="inferred from homology"/>
<keyword evidence="6" id="KW-0496">Mitochondrion</keyword>
<protein>
    <recommendedName>
        <fullName evidence="4">Protein DML1</fullName>
    </recommendedName>
    <alternativeName>
        <fullName evidence="5">Protein dml1</fullName>
    </alternativeName>
</protein>
<dbReference type="InterPro" id="IPR019605">
    <property type="entry name" value="Misato_II_tubulin-like"/>
</dbReference>
<comment type="subcellular location">
    <subcellularLocation>
        <location evidence="2">Mitochondrion</location>
    </subcellularLocation>
</comment>
<comment type="caution">
    <text evidence="9">The sequence shown here is derived from an EMBL/GenBank/DDBJ whole genome shotgun (WGS) entry which is preliminary data.</text>
</comment>
<dbReference type="CDD" id="cd06060">
    <property type="entry name" value="misato"/>
    <property type="match status" value="1"/>
</dbReference>
<comment type="function">
    <text evidence="1">Involved in the partitioning of the mitochondrial organelle and mitochondrial DNA (mtDNA) inheritance.</text>
</comment>
<keyword evidence="10" id="KW-1185">Reference proteome</keyword>
<dbReference type="Pfam" id="PF10644">
    <property type="entry name" value="Misat_Tub_SegII"/>
    <property type="match status" value="1"/>
</dbReference>
<sequence length="498" mass="56758">MHEFITLQLGQRANYLLTHFWNIQESYFTYSEGEESPIDHDVHFRPGIGADGSETFTPRTVIYDLKGAFGTLRKHNALYELSEDLVPGQGLWDGKEVIQQQTQIPQSEYQKNLDEGLPAPQLTSETVRYWSDYNRVFYHPRSIVQLNDYELNSRTMPFEDWVVGEELFNDLDKEHDLLDRDVRPFAEECDQLRGLQVFTGSDDAWGGFAAKYIDRLRDEFGKKSIWTWAIEGGARVQRHQQIKRDLNKARSVYDIASQSSLYTPIIDPPRRLPSTFNLDLGSEWYTSALITSALETVTLPSRLRRYHDFEAALAGDDAMHRIFELQSTIVQGGPDSAKQLDEAQGGTESKIQTKFDIDFTYDGLECDNSHIFNQIQVYRGINPNRVDHSTPTHDIGSVRRQRHYNSEPMLQTFHTPLQFPLLDSFPSGMLPTSMPDAGISIFAGLTSSSRTAGALKDLEKVAGRMIEVDEREALVNGLGEIRESYESGWNSESDFDDD</sequence>
<evidence type="ECO:0000256" key="1">
    <source>
        <dbReference type="ARBA" id="ARBA00003757"/>
    </source>
</evidence>
<comment type="similarity">
    <text evidence="3">Belongs to the misato family.</text>
</comment>
<feature type="domain" description="Misato Segment II tubulin-like" evidence="7">
    <location>
        <begin position="2"/>
        <end position="115"/>
    </location>
</feature>
<dbReference type="InterPro" id="IPR036525">
    <property type="entry name" value="Tubulin/FtsZ_GTPase_sf"/>
</dbReference>
<dbReference type="InterPro" id="IPR029209">
    <property type="entry name" value="DML1/Misato_tubulin"/>
</dbReference>
<evidence type="ECO:0000313" key="10">
    <source>
        <dbReference type="Proteomes" id="UP000266188"/>
    </source>
</evidence>
<accession>A0A3A2ZQ38</accession>
<dbReference type="EMBL" id="MVGC01000082">
    <property type="protein sequence ID" value="RJE24393.1"/>
    <property type="molecule type" value="Genomic_DNA"/>
</dbReference>
<dbReference type="Gene3D" id="3.40.50.1440">
    <property type="entry name" value="Tubulin/FtsZ, GTPase domain"/>
    <property type="match status" value="1"/>
</dbReference>